<organism evidence="1 2">
    <name type="scientific">Musa troglodytarum</name>
    <name type="common">fe'i banana</name>
    <dbReference type="NCBI Taxonomy" id="320322"/>
    <lineage>
        <taxon>Eukaryota</taxon>
        <taxon>Viridiplantae</taxon>
        <taxon>Streptophyta</taxon>
        <taxon>Embryophyta</taxon>
        <taxon>Tracheophyta</taxon>
        <taxon>Spermatophyta</taxon>
        <taxon>Magnoliopsida</taxon>
        <taxon>Liliopsida</taxon>
        <taxon>Zingiberales</taxon>
        <taxon>Musaceae</taxon>
        <taxon>Musa</taxon>
    </lineage>
</organism>
<evidence type="ECO:0000313" key="1">
    <source>
        <dbReference type="EMBL" id="URD95792.1"/>
    </source>
</evidence>
<dbReference type="Proteomes" id="UP001055439">
    <property type="component" value="Chromosome 4"/>
</dbReference>
<sequence>MWARDQHRATECHCHGLFSKTRHRQPLPSAAAAAGAAAAYRAIVLQRAECKLASSRIKEEICFRLADEGSAADTSDSRQMLEECMKLALSAWAEVAVLLPPRALDCPLVHDRISSVQSQLAVAMANPAP</sequence>
<keyword evidence="2" id="KW-1185">Reference proteome</keyword>
<gene>
    <name evidence="1" type="ORF">MUK42_12393</name>
</gene>
<reference evidence="1" key="1">
    <citation type="submission" date="2022-05" db="EMBL/GenBank/DDBJ databases">
        <title>The Musa troglodytarum L. genome provides insights into the mechanism of non-climacteric behaviour and enrichment of carotenoids.</title>
        <authorList>
            <person name="Wang J."/>
        </authorList>
    </citation>
    <scope>NUCLEOTIDE SEQUENCE</scope>
    <source>
        <tissue evidence="1">Leaf</tissue>
    </source>
</reference>
<proteinExistence type="predicted"/>
<dbReference type="EMBL" id="CP097506">
    <property type="protein sequence ID" value="URD95792.1"/>
    <property type="molecule type" value="Genomic_DNA"/>
</dbReference>
<protein>
    <submittedName>
        <fullName evidence="1">Uncharacterized protein</fullName>
    </submittedName>
</protein>
<evidence type="ECO:0000313" key="2">
    <source>
        <dbReference type="Proteomes" id="UP001055439"/>
    </source>
</evidence>
<dbReference type="AlphaFoldDB" id="A0A9E7JVB5"/>
<name>A0A9E7JVB5_9LILI</name>
<accession>A0A9E7JVB5</accession>